<feature type="compositionally biased region" description="Acidic residues" evidence="1">
    <location>
        <begin position="32"/>
        <end position="44"/>
    </location>
</feature>
<dbReference type="Proteomes" id="UP000314294">
    <property type="component" value="Unassembled WGS sequence"/>
</dbReference>
<protein>
    <submittedName>
        <fullName evidence="2">Uncharacterized protein</fullName>
    </submittedName>
</protein>
<feature type="region of interest" description="Disordered" evidence="1">
    <location>
        <begin position="22"/>
        <end position="68"/>
    </location>
</feature>
<comment type="caution">
    <text evidence="2">The sequence shown here is derived from an EMBL/GenBank/DDBJ whole genome shotgun (WGS) entry which is preliminary data.</text>
</comment>
<organism evidence="2 3">
    <name type="scientific">Liparis tanakae</name>
    <name type="common">Tanaka's snailfish</name>
    <dbReference type="NCBI Taxonomy" id="230148"/>
    <lineage>
        <taxon>Eukaryota</taxon>
        <taxon>Metazoa</taxon>
        <taxon>Chordata</taxon>
        <taxon>Craniata</taxon>
        <taxon>Vertebrata</taxon>
        <taxon>Euteleostomi</taxon>
        <taxon>Actinopterygii</taxon>
        <taxon>Neopterygii</taxon>
        <taxon>Teleostei</taxon>
        <taxon>Neoteleostei</taxon>
        <taxon>Acanthomorphata</taxon>
        <taxon>Eupercaria</taxon>
        <taxon>Perciformes</taxon>
        <taxon>Cottioidei</taxon>
        <taxon>Cottales</taxon>
        <taxon>Liparidae</taxon>
        <taxon>Liparis</taxon>
    </lineage>
</organism>
<evidence type="ECO:0000313" key="3">
    <source>
        <dbReference type="Proteomes" id="UP000314294"/>
    </source>
</evidence>
<accession>A0A4Z2EAE0</accession>
<reference evidence="2 3" key="1">
    <citation type="submission" date="2019-03" db="EMBL/GenBank/DDBJ databases">
        <title>First draft genome of Liparis tanakae, snailfish: a comprehensive survey of snailfish specific genes.</title>
        <authorList>
            <person name="Kim W."/>
            <person name="Song I."/>
            <person name="Jeong J.-H."/>
            <person name="Kim D."/>
            <person name="Kim S."/>
            <person name="Ryu S."/>
            <person name="Song J.Y."/>
            <person name="Lee S.K."/>
        </authorList>
    </citation>
    <scope>NUCLEOTIDE SEQUENCE [LARGE SCALE GENOMIC DNA]</scope>
    <source>
        <tissue evidence="2">Muscle</tissue>
    </source>
</reference>
<dbReference type="AlphaFoldDB" id="A0A4Z2EAE0"/>
<dbReference type="EMBL" id="SRLO01013107">
    <property type="protein sequence ID" value="TNN25232.1"/>
    <property type="molecule type" value="Genomic_DNA"/>
</dbReference>
<gene>
    <name evidence="2" type="ORF">EYF80_064641</name>
</gene>
<evidence type="ECO:0000256" key="1">
    <source>
        <dbReference type="SAM" id="MobiDB-lite"/>
    </source>
</evidence>
<evidence type="ECO:0000313" key="2">
    <source>
        <dbReference type="EMBL" id="TNN25232.1"/>
    </source>
</evidence>
<sequence>MRAPRTNATWDVVFHPFWISGRSGHESLRDTSEEEEEEKEEEEEERKRSHGLRMKPSPLPNTRPAGSEWKVTVRSGVLEDSLKGAAPPRTRVATSSPSVTVSMSLSLMFSLRGKGQLMMSRCHDVTMS</sequence>
<proteinExistence type="predicted"/>
<name>A0A4Z2EAE0_9TELE</name>
<keyword evidence="3" id="KW-1185">Reference proteome</keyword>